<evidence type="ECO:0000256" key="7">
    <source>
        <dbReference type="ARBA" id="ARBA00023320"/>
    </source>
</evidence>
<comment type="subcellular location">
    <subcellularLocation>
        <location evidence="1">Secreted</location>
    </subcellularLocation>
</comment>
<keyword evidence="5" id="KW-0732">Signal</keyword>
<dbReference type="Proteomes" id="UP000218231">
    <property type="component" value="Unassembled WGS sequence"/>
</dbReference>
<dbReference type="OrthoDB" id="5803720at2759"/>
<dbReference type="EMBL" id="LIAE01007323">
    <property type="protein sequence ID" value="PAV80059.1"/>
    <property type="molecule type" value="Genomic_DNA"/>
</dbReference>
<evidence type="ECO:0000256" key="2">
    <source>
        <dbReference type="ARBA" id="ARBA00006356"/>
    </source>
</evidence>
<keyword evidence="9" id="KW-1185">Reference proteome</keyword>
<comment type="similarity">
    <text evidence="2">Belongs to the FARP (FMRFamide related peptide) family.</text>
</comment>
<protein>
    <submittedName>
        <fullName evidence="8">Uncharacterized protein</fullName>
    </submittedName>
</protein>
<dbReference type="Pfam" id="PF01581">
    <property type="entry name" value="FARP"/>
    <property type="match status" value="3"/>
</dbReference>
<sequence>MASGEVLANGGEQEELLLCQLQESSQLLTQLGALVSEGLDRLIQNHGLASSDPSAPAESNGVDKRKHEYLRFGKRKHEYLRFGKRKHEYLRFGRK</sequence>
<accession>A0A2A2L1N5</accession>
<dbReference type="InterPro" id="IPR002544">
    <property type="entry name" value="FMRFamid-related_peptide-like"/>
</dbReference>
<name>A0A2A2L1N5_9BILA</name>
<comment type="caution">
    <text evidence="8">The sequence shown here is derived from an EMBL/GenBank/DDBJ whole genome shotgun (WGS) entry which is preliminary data.</text>
</comment>
<evidence type="ECO:0000256" key="5">
    <source>
        <dbReference type="ARBA" id="ARBA00022729"/>
    </source>
</evidence>
<dbReference type="GO" id="GO:0005576">
    <property type="term" value="C:extracellular region"/>
    <property type="evidence" value="ECO:0007669"/>
    <property type="project" value="UniProtKB-SubCell"/>
</dbReference>
<dbReference type="AlphaFoldDB" id="A0A2A2L1N5"/>
<evidence type="ECO:0000256" key="3">
    <source>
        <dbReference type="ARBA" id="ARBA00022525"/>
    </source>
</evidence>
<evidence type="ECO:0000313" key="8">
    <source>
        <dbReference type="EMBL" id="PAV80059.1"/>
    </source>
</evidence>
<organism evidence="8 9">
    <name type="scientific">Diploscapter pachys</name>
    <dbReference type="NCBI Taxonomy" id="2018661"/>
    <lineage>
        <taxon>Eukaryota</taxon>
        <taxon>Metazoa</taxon>
        <taxon>Ecdysozoa</taxon>
        <taxon>Nematoda</taxon>
        <taxon>Chromadorea</taxon>
        <taxon>Rhabditida</taxon>
        <taxon>Rhabditina</taxon>
        <taxon>Rhabditomorpha</taxon>
        <taxon>Rhabditoidea</taxon>
        <taxon>Rhabditidae</taxon>
        <taxon>Diploscapter</taxon>
    </lineage>
</organism>
<evidence type="ECO:0000313" key="9">
    <source>
        <dbReference type="Proteomes" id="UP000218231"/>
    </source>
</evidence>
<gene>
    <name evidence="8" type="ORF">WR25_04893</name>
</gene>
<evidence type="ECO:0000256" key="4">
    <source>
        <dbReference type="ARBA" id="ARBA00022685"/>
    </source>
</evidence>
<keyword evidence="6" id="KW-0027">Amidation</keyword>
<keyword evidence="7" id="KW-0527">Neuropeptide</keyword>
<dbReference type="GO" id="GO:0007218">
    <property type="term" value="P:neuropeptide signaling pathway"/>
    <property type="evidence" value="ECO:0007669"/>
    <property type="project" value="UniProtKB-KW"/>
</dbReference>
<evidence type="ECO:0000256" key="1">
    <source>
        <dbReference type="ARBA" id="ARBA00004613"/>
    </source>
</evidence>
<dbReference type="PANTHER" id="PTHR20986">
    <property type="entry name" value="FMRFAMIDE-RELATED PEPTIDES"/>
    <property type="match status" value="1"/>
</dbReference>
<dbReference type="InterPro" id="IPR051041">
    <property type="entry name" value="FMRFamide-related_np"/>
</dbReference>
<keyword evidence="3" id="KW-0964">Secreted</keyword>
<keyword evidence="4" id="KW-0165">Cleavage on pair of basic residues</keyword>
<evidence type="ECO:0000256" key="6">
    <source>
        <dbReference type="ARBA" id="ARBA00022815"/>
    </source>
</evidence>
<reference evidence="8 9" key="1">
    <citation type="journal article" date="2017" name="Curr. Biol.">
        <title>Genome architecture and evolution of a unichromosomal asexual nematode.</title>
        <authorList>
            <person name="Fradin H."/>
            <person name="Zegar C."/>
            <person name="Gutwein M."/>
            <person name="Lucas J."/>
            <person name="Kovtun M."/>
            <person name="Corcoran D."/>
            <person name="Baugh L.R."/>
            <person name="Kiontke K."/>
            <person name="Gunsalus K."/>
            <person name="Fitch D.H."/>
            <person name="Piano F."/>
        </authorList>
    </citation>
    <scope>NUCLEOTIDE SEQUENCE [LARGE SCALE GENOMIC DNA]</scope>
    <source>
        <strain evidence="8">PF1309</strain>
    </source>
</reference>
<dbReference type="STRING" id="2018661.A0A2A2L1N5"/>
<dbReference type="PANTHER" id="PTHR20986:SF21">
    <property type="entry name" value="FMRFAMIDE-LIKE NEUROPEPTIDES 14"/>
    <property type="match status" value="1"/>
</dbReference>
<proteinExistence type="inferred from homology"/>